<keyword evidence="4" id="KW-1185">Reference proteome</keyword>
<dbReference type="AlphaFoldDB" id="A0A9P1DM07"/>
<evidence type="ECO:0000313" key="4">
    <source>
        <dbReference type="Proteomes" id="UP001152797"/>
    </source>
</evidence>
<protein>
    <submittedName>
        <fullName evidence="3">WW domain-containing protein</fullName>
    </submittedName>
</protein>
<dbReference type="SMART" id="SM00456">
    <property type="entry name" value="WW"/>
    <property type="match status" value="2"/>
</dbReference>
<sequence>MKEHWSYIESLGLAKLPGEELPGVPMTQLEHIVRFLADSITASPLPAPWAAHRDEEGKVFYGNPTTGETSWEHPLEDVIRELAGMCRVCVSLSRSMRERSIADLREAWEVQAKEEFSQWYSAKDQSSGKEYYCNSLTKETMWEHPAEVLLPGHFLKLKSADRLLDEAYLQDLANLGSTLNNGTGKSWNLMKRTLESNGSTVSTEVRRFGK</sequence>
<dbReference type="Gene3D" id="2.20.70.10">
    <property type="match status" value="2"/>
</dbReference>
<dbReference type="OrthoDB" id="420043at2759"/>
<dbReference type="PROSITE" id="PS50020">
    <property type="entry name" value="WW_DOMAIN_2"/>
    <property type="match status" value="2"/>
</dbReference>
<dbReference type="Proteomes" id="UP001152797">
    <property type="component" value="Unassembled WGS sequence"/>
</dbReference>
<evidence type="ECO:0000313" key="3">
    <source>
        <dbReference type="EMBL" id="CAL4800052.1"/>
    </source>
</evidence>
<dbReference type="EMBL" id="CAMXCT010005558">
    <property type="protein sequence ID" value="CAI4012740.1"/>
    <property type="molecule type" value="Genomic_DNA"/>
</dbReference>
<dbReference type="InterPro" id="IPR036020">
    <property type="entry name" value="WW_dom_sf"/>
</dbReference>
<name>A0A9P1DM07_9DINO</name>
<dbReference type="PROSITE" id="PS01159">
    <property type="entry name" value="WW_DOMAIN_1"/>
    <property type="match status" value="1"/>
</dbReference>
<feature type="domain" description="WW" evidence="1">
    <location>
        <begin position="119"/>
        <end position="147"/>
    </location>
</feature>
<dbReference type="CDD" id="cd00201">
    <property type="entry name" value="WW"/>
    <property type="match status" value="2"/>
</dbReference>
<evidence type="ECO:0000313" key="2">
    <source>
        <dbReference type="EMBL" id="CAI4012740.1"/>
    </source>
</evidence>
<feature type="domain" description="WW" evidence="1">
    <location>
        <begin position="43"/>
        <end position="76"/>
    </location>
</feature>
<proteinExistence type="predicted"/>
<gene>
    <name evidence="2" type="ORF">C1SCF055_LOCUS37770</name>
</gene>
<dbReference type="InterPro" id="IPR001202">
    <property type="entry name" value="WW_dom"/>
</dbReference>
<evidence type="ECO:0000259" key="1">
    <source>
        <dbReference type="PROSITE" id="PS50020"/>
    </source>
</evidence>
<reference evidence="2" key="1">
    <citation type="submission" date="2022-10" db="EMBL/GenBank/DDBJ databases">
        <authorList>
            <person name="Chen Y."/>
            <person name="Dougan E. K."/>
            <person name="Chan C."/>
            <person name="Rhodes N."/>
            <person name="Thang M."/>
        </authorList>
    </citation>
    <scope>NUCLEOTIDE SEQUENCE</scope>
</reference>
<dbReference type="SUPFAM" id="SSF51045">
    <property type="entry name" value="WW domain"/>
    <property type="match status" value="2"/>
</dbReference>
<comment type="caution">
    <text evidence="2">The sequence shown here is derived from an EMBL/GenBank/DDBJ whole genome shotgun (WGS) entry which is preliminary data.</text>
</comment>
<organism evidence="2">
    <name type="scientific">Cladocopium goreaui</name>
    <dbReference type="NCBI Taxonomy" id="2562237"/>
    <lineage>
        <taxon>Eukaryota</taxon>
        <taxon>Sar</taxon>
        <taxon>Alveolata</taxon>
        <taxon>Dinophyceae</taxon>
        <taxon>Suessiales</taxon>
        <taxon>Symbiodiniaceae</taxon>
        <taxon>Cladocopium</taxon>
    </lineage>
</organism>
<dbReference type="EMBL" id="CAMXCT030005558">
    <property type="protein sequence ID" value="CAL4800052.1"/>
    <property type="molecule type" value="Genomic_DNA"/>
</dbReference>
<dbReference type="Pfam" id="PF00397">
    <property type="entry name" value="WW"/>
    <property type="match status" value="2"/>
</dbReference>
<dbReference type="EMBL" id="CAMXCT020005558">
    <property type="protein sequence ID" value="CAL1166115.1"/>
    <property type="molecule type" value="Genomic_DNA"/>
</dbReference>
<reference evidence="3 4" key="2">
    <citation type="submission" date="2024-05" db="EMBL/GenBank/DDBJ databases">
        <authorList>
            <person name="Chen Y."/>
            <person name="Shah S."/>
            <person name="Dougan E. K."/>
            <person name="Thang M."/>
            <person name="Chan C."/>
        </authorList>
    </citation>
    <scope>NUCLEOTIDE SEQUENCE [LARGE SCALE GENOMIC DNA]</scope>
</reference>
<accession>A0A9P1DM07</accession>